<keyword evidence="2" id="KW-0378">Hydrolase</keyword>
<evidence type="ECO:0000256" key="2">
    <source>
        <dbReference type="ARBA" id="ARBA00022801"/>
    </source>
</evidence>
<dbReference type="InterPro" id="IPR050272">
    <property type="entry name" value="Isochorismatase-like_hydrls"/>
</dbReference>
<evidence type="ECO:0000313" key="4">
    <source>
        <dbReference type="EMBL" id="AJD89866.1"/>
    </source>
</evidence>
<dbReference type="InterPro" id="IPR036380">
    <property type="entry name" value="Isochorismatase-like_sf"/>
</dbReference>
<organism evidence="4 5">
    <name type="scientific">Jeotgalibacillus malaysiensis</name>
    <dbReference type="NCBI Taxonomy" id="1508404"/>
    <lineage>
        <taxon>Bacteria</taxon>
        <taxon>Bacillati</taxon>
        <taxon>Bacillota</taxon>
        <taxon>Bacilli</taxon>
        <taxon>Bacillales</taxon>
        <taxon>Caryophanaceae</taxon>
        <taxon>Jeotgalibacillus</taxon>
    </lineage>
</organism>
<dbReference type="SUPFAM" id="SSF52499">
    <property type="entry name" value="Isochorismatase-like hydrolases"/>
    <property type="match status" value="1"/>
</dbReference>
<dbReference type="AlphaFoldDB" id="A0A0B5AIJ7"/>
<dbReference type="KEGG" id="jeo:JMA_05490"/>
<gene>
    <name evidence="4" type="ORF">JMA_05490</name>
</gene>
<accession>A0A0B5AIJ7</accession>
<dbReference type="CDD" id="cd00431">
    <property type="entry name" value="cysteine_hydrolases"/>
    <property type="match status" value="1"/>
</dbReference>
<feature type="domain" description="Isochorismatase-like" evidence="3">
    <location>
        <begin position="4"/>
        <end position="165"/>
    </location>
</feature>
<evidence type="ECO:0000313" key="5">
    <source>
        <dbReference type="Proteomes" id="UP000031449"/>
    </source>
</evidence>
<dbReference type="STRING" id="1508404.JMA_05490"/>
<dbReference type="Proteomes" id="UP000031449">
    <property type="component" value="Chromosome"/>
</dbReference>
<proteinExistence type="inferred from homology"/>
<dbReference type="OrthoDB" id="4305745at2"/>
<evidence type="ECO:0000256" key="1">
    <source>
        <dbReference type="ARBA" id="ARBA00006336"/>
    </source>
</evidence>
<dbReference type="BioCyc" id="JESP1508404:G14D9-9766-MONOMER"/>
<dbReference type="HOGENOM" id="CLU_068979_8_4_9"/>
<dbReference type="GO" id="GO:0016787">
    <property type="term" value="F:hydrolase activity"/>
    <property type="evidence" value="ECO:0007669"/>
    <property type="project" value="UniProtKB-KW"/>
</dbReference>
<dbReference type="PANTHER" id="PTHR43540:SF6">
    <property type="entry name" value="ISOCHORISMATASE-LIKE DOMAIN-CONTAINING PROTEIN"/>
    <property type="match status" value="1"/>
</dbReference>
<sequence>MKKTALLLIDMMNHMEFEGGDDLLKHTLNMIDRLAALKKRVKEKDIPVIYVNDNFDHWQDNTDAVVEECLNAKGKPVVEKIRPEDDDYFIIKPKHSGFFGTQLDILLKQLEVERVIIAGVATDICVLFTANDAHMREYEICVPEDCSAAETQEAHDSAMRIIEQSLDADIRKGEEIPIGE</sequence>
<keyword evidence="5" id="KW-1185">Reference proteome</keyword>
<evidence type="ECO:0000259" key="3">
    <source>
        <dbReference type="Pfam" id="PF00857"/>
    </source>
</evidence>
<dbReference type="Pfam" id="PF00857">
    <property type="entry name" value="Isochorismatase"/>
    <property type="match status" value="1"/>
</dbReference>
<name>A0A0B5AIJ7_9BACL</name>
<dbReference type="PANTHER" id="PTHR43540">
    <property type="entry name" value="PEROXYUREIDOACRYLATE/UREIDOACRYLATE AMIDOHYDROLASE-RELATED"/>
    <property type="match status" value="1"/>
</dbReference>
<dbReference type="Gene3D" id="3.40.50.850">
    <property type="entry name" value="Isochorismatase-like"/>
    <property type="match status" value="1"/>
</dbReference>
<reference evidence="4 5" key="1">
    <citation type="submission" date="2014-08" db="EMBL/GenBank/DDBJ databases">
        <title>Complete genome of a marine bacteria Jeotgalibacillus malaysiensis.</title>
        <authorList>
            <person name="Yaakop A.S."/>
            <person name="Chan K.-G."/>
            <person name="Goh K.M."/>
        </authorList>
    </citation>
    <scope>NUCLEOTIDE SEQUENCE [LARGE SCALE GENOMIC DNA]</scope>
    <source>
        <strain evidence="4 5">D5</strain>
    </source>
</reference>
<protein>
    <submittedName>
        <fullName evidence="4">Isochorismatase family protein</fullName>
    </submittedName>
</protein>
<dbReference type="EMBL" id="CP009416">
    <property type="protein sequence ID" value="AJD89866.1"/>
    <property type="molecule type" value="Genomic_DNA"/>
</dbReference>
<dbReference type="InterPro" id="IPR000868">
    <property type="entry name" value="Isochorismatase-like_dom"/>
</dbReference>
<comment type="similarity">
    <text evidence="1">Belongs to the isochorismatase family.</text>
</comment>